<dbReference type="SMART" id="SM01019">
    <property type="entry name" value="B3"/>
    <property type="match status" value="1"/>
</dbReference>
<dbReference type="PANTHER" id="PTHR31140:SF74">
    <property type="entry name" value="B3 DOMAIN-CONTAINING TRANSCRIPTION FACTOR LEC2"/>
    <property type="match status" value="1"/>
</dbReference>
<dbReference type="GO" id="GO:0003677">
    <property type="term" value="F:DNA binding"/>
    <property type="evidence" value="ECO:0007669"/>
    <property type="project" value="UniProtKB-KW"/>
</dbReference>
<feature type="compositionally biased region" description="Basic and acidic residues" evidence="6">
    <location>
        <begin position="286"/>
        <end position="304"/>
    </location>
</feature>
<dbReference type="KEGG" id="cmax:111478581"/>
<evidence type="ECO:0000313" key="8">
    <source>
        <dbReference type="Proteomes" id="UP000504608"/>
    </source>
</evidence>
<comment type="subcellular location">
    <subcellularLocation>
        <location evidence="1">Nucleus</location>
    </subcellularLocation>
</comment>
<evidence type="ECO:0000256" key="1">
    <source>
        <dbReference type="ARBA" id="ARBA00004123"/>
    </source>
</evidence>
<gene>
    <name evidence="9" type="primary">LOC111478581</name>
</gene>
<dbReference type="InterPro" id="IPR044800">
    <property type="entry name" value="LEC2-like"/>
</dbReference>
<feature type="compositionally biased region" description="Basic and acidic residues" evidence="6">
    <location>
        <begin position="335"/>
        <end position="344"/>
    </location>
</feature>
<evidence type="ECO:0000256" key="4">
    <source>
        <dbReference type="ARBA" id="ARBA00023163"/>
    </source>
</evidence>
<feature type="compositionally biased region" description="Polar residues" evidence="6">
    <location>
        <begin position="370"/>
        <end position="384"/>
    </location>
</feature>
<accession>A0A6J1IQY4</accession>
<dbReference type="GO" id="GO:0005634">
    <property type="term" value="C:nucleus"/>
    <property type="evidence" value="ECO:0007669"/>
    <property type="project" value="UniProtKB-SubCell"/>
</dbReference>
<keyword evidence="2" id="KW-0805">Transcription regulation</keyword>
<dbReference type="CDD" id="cd10017">
    <property type="entry name" value="B3_DNA"/>
    <property type="match status" value="1"/>
</dbReference>
<dbReference type="PANTHER" id="PTHR31140">
    <property type="entry name" value="B3 DOMAIN-CONTAINING TRANSCRIPTION FACTOR ABI3"/>
    <property type="match status" value="1"/>
</dbReference>
<keyword evidence="3" id="KW-0238">DNA-binding</keyword>
<dbReference type="Pfam" id="PF02362">
    <property type="entry name" value="B3"/>
    <property type="match status" value="1"/>
</dbReference>
<dbReference type="InterPro" id="IPR015300">
    <property type="entry name" value="DNA-bd_pseudobarrel_sf"/>
</dbReference>
<feature type="compositionally biased region" description="Low complexity" evidence="6">
    <location>
        <begin position="348"/>
        <end position="363"/>
    </location>
</feature>
<evidence type="ECO:0000259" key="7">
    <source>
        <dbReference type="PROSITE" id="PS50863"/>
    </source>
</evidence>
<dbReference type="GO" id="GO:0003700">
    <property type="term" value="F:DNA-binding transcription factor activity"/>
    <property type="evidence" value="ECO:0007669"/>
    <property type="project" value="InterPro"/>
</dbReference>
<evidence type="ECO:0000313" key="9">
    <source>
        <dbReference type="RefSeq" id="XP_022978700.1"/>
    </source>
</evidence>
<evidence type="ECO:0000256" key="3">
    <source>
        <dbReference type="ARBA" id="ARBA00023125"/>
    </source>
</evidence>
<organism evidence="8 9">
    <name type="scientific">Cucurbita maxima</name>
    <name type="common">Pumpkin</name>
    <name type="synonym">Winter squash</name>
    <dbReference type="NCBI Taxonomy" id="3661"/>
    <lineage>
        <taxon>Eukaryota</taxon>
        <taxon>Viridiplantae</taxon>
        <taxon>Streptophyta</taxon>
        <taxon>Embryophyta</taxon>
        <taxon>Tracheophyta</taxon>
        <taxon>Spermatophyta</taxon>
        <taxon>Magnoliopsida</taxon>
        <taxon>eudicotyledons</taxon>
        <taxon>Gunneridae</taxon>
        <taxon>Pentapetalae</taxon>
        <taxon>rosids</taxon>
        <taxon>fabids</taxon>
        <taxon>Cucurbitales</taxon>
        <taxon>Cucurbitaceae</taxon>
        <taxon>Cucurbiteae</taxon>
        <taxon>Cucurbita</taxon>
    </lineage>
</organism>
<dbReference type="OrthoDB" id="757982at2759"/>
<keyword evidence="4" id="KW-0804">Transcription</keyword>
<evidence type="ECO:0000256" key="5">
    <source>
        <dbReference type="ARBA" id="ARBA00023242"/>
    </source>
</evidence>
<dbReference type="PROSITE" id="PS50863">
    <property type="entry name" value="B3"/>
    <property type="match status" value="1"/>
</dbReference>
<dbReference type="GeneID" id="111478581"/>
<dbReference type="Gene3D" id="2.40.330.10">
    <property type="entry name" value="DNA-binding pseudobarrel domain"/>
    <property type="match status" value="1"/>
</dbReference>
<sequence>MDDDNHHHDLAPLSSATLSAATILLSPPPPPPQDSHLPPILSQHCLGFSSPAPKSYFFTNPPPPLHDQLPSHFPPSSAFLSHGFNDLTTSLLQKDEGRRVLDAWSTKVARSKRRLARQRTLTLSRISSSSSSSSASSSGFGYNNDEYSKGLMATHFLNTDTHNNANPNNFTLCTPDNKILRMLLKKDLKNSDVGSLGRIVLPKREAEENLPLLTDKEGIQIVMREVHSNKKWAMKYKYWANNRSRMYVLENTGDFVRQNGLKMGDLMTLYEDECKNMYVAVVKGENDSRREENEEMVRNNDKNNKKNNQPCSFTNMCIKDEEEDASLAMLIEELKHKPEDEDRPLSCSTSTSSSNSSSNNNNNAVMASDSYLSTTQQQPSSSNMMGAAAAKGIHNSNNNKKKKNGSKEGGEDLQAVNGLEDCFRGLDTLPEVSGFKFPLFDYLSNDRT</sequence>
<feature type="domain" description="TF-B3" evidence="7">
    <location>
        <begin position="184"/>
        <end position="285"/>
    </location>
</feature>
<proteinExistence type="predicted"/>
<dbReference type="InterPro" id="IPR003340">
    <property type="entry name" value="B3_DNA-bd"/>
</dbReference>
<name>A0A6J1IQY4_CUCMA</name>
<evidence type="ECO:0000256" key="2">
    <source>
        <dbReference type="ARBA" id="ARBA00023015"/>
    </source>
</evidence>
<feature type="region of interest" description="Disordered" evidence="6">
    <location>
        <begin position="115"/>
        <end position="140"/>
    </location>
</feature>
<evidence type="ECO:0000256" key="6">
    <source>
        <dbReference type="SAM" id="MobiDB-lite"/>
    </source>
</evidence>
<protein>
    <submittedName>
        <fullName evidence="9">B3 domain-containing transcription factor LEC2 isoform X1</fullName>
    </submittedName>
</protein>
<keyword evidence="5" id="KW-0539">Nucleus</keyword>
<dbReference type="AlphaFoldDB" id="A0A6J1IQY4"/>
<dbReference type="SUPFAM" id="SSF101936">
    <property type="entry name" value="DNA-binding pseudobarrel domain"/>
    <property type="match status" value="1"/>
</dbReference>
<feature type="compositionally biased region" description="Low complexity" evidence="6">
    <location>
        <begin position="127"/>
        <end position="138"/>
    </location>
</feature>
<keyword evidence="8" id="KW-1185">Reference proteome</keyword>
<dbReference type="Proteomes" id="UP000504608">
    <property type="component" value="Unplaced"/>
</dbReference>
<feature type="region of interest" description="Disordered" evidence="6">
    <location>
        <begin position="335"/>
        <end position="412"/>
    </location>
</feature>
<feature type="region of interest" description="Disordered" evidence="6">
    <location>
        <begin position="286"/>
        <end position="311"/>
    </location>
</feature>
<reference evidence="9" key="1">
    <citation type="submission" date="2025-08" db="UniProtKB">
        <authorList>
            <consortium name="RefSeq"/>
        </authorList>
    </citation>
    <scope>IDENTIFICATION</scope>
    <source>
        <tissue evidence="9">Young leaves</tissue>
    </source>
</reference>
<dbReference type="RefSeq" id="XP_022978700.1">
    <property type="nucleotide sequence ID" value="XM_023122932.1"/>
</dbReference>